<dbReference type="Proteomes" id="UP000237632">
    <property type="component" value="Unassembled WGS sequence"/>
</dbReference>
<protein>
    <submittedName>
        <fullName evidence="1">Uncharacterized protein</fullName>
    </submittedName>
</protein>
<reference evidence="1 2" key="1">
    <citation type="submission" date="2018-03" db="EMBL/GenBank/DDBJ databases">
        <authorList>
            <person name="Nguyen K."/>
            <person name="Fouts D."/>
            <person name="Sutton G."/>
        </authorList>
    </citation>
    <scope>NUCLEOTIDE SEQUENCE [LARGE SCALE GENOMIC DNA]</scope>
    <source>
        <strain evidence="1 2">AU3578</strain>
    </source>
</reference>
<evidence type="ECO:0000313" key="2">
    <source>
        <dbReference type="Proteomes" id="UP000237632"/>
    </source>
</evidence>
<dbReference type="EMBL" id="PVHK01000067">
    <property type="protein sequence ID" value="PRH42455.1"/>
    <property type="molecule type" value="Genomic_DNA"/>
</dbReference>
<evidence type="ECO:0000313" key="1">
    <source>
        <dbReference type="EMBL" id="PRH42455.1"/>
    </source>
</evidence>
<gene>
    <name evidence="1" type="ORF">C6T65_10365</name>
</gene>
<dbReference type="AlphaFoldDB" id="A0AA44Y268"/>
<proteinExistence type="predicted"/>
<accession>A0AA44Y268</accession>
<name>A0AA44Y268_BURVI</name>
<sequence>MALCLLAVLSSSCATDGPATKPPAAPCEPQIVVKTRVTDTACEWTRPIYVSKTDVLSDDTARAILSHNTAGAKVCGWKPSGK</sequence>
<comment type="caution">
    <text evidence="1">The sequence shown here is derived from an EMBL/GenBank/DDBJ whole genome shotgun (WGS) entry which is preliminary data.</text>
</comment>
<organism evidence="1 2">
    <name type="scientific">Burkholderia vietnamiensis</name>
    <dbReference type="NCBI Taxonomy" id="60552"/>
    <lineage>
        <taxon>Bacteria</taxon>
        <taxon>Pseudomonadati</taxon>
        <taxon>Pseudomonadota</taxon>
        <taxon>Betaproteobacteria</taxon>
        <taxon>Burkholderiales</taxon>
        <taxon>Burkholderiaceae</taxon>
        <taxon>Burkholderia</taxon>
        <taxon>Burkholderia cepacia complex</taxon>
    </lineage>
</organism>